<accession>A0A843TSK1</accession>
<dbReference type="Pfam" id="PF03732">
    <property type="entry name" value="Retrotrans_gag"/>
    <property type="match status" value="1"/>
</dbReference>
<evidence type="ECO:0000313" key="3">
    <source>
        <dbReference type="Proteomes" id="UP000652761"/>
    </source>
</evidence>
<keyword evidence="3" id="KW-1185">Reference proteome</keyword>
<evidence type="ECO:0000259" key="1">
    <source>
        <dbReference type="Pfam" id="PF03732"/>
    </source>
</evidence>
<comment type="caution">
    <text evidence="2">The sequence shown here is derived from an EMBL/GenBank/DDBJ whole genome shotgun (WGS) entry which is preliminary data.</text>
</comment>
<dbReference type="InterPro" id="IPR021109">
    <property type="entry name" value="Peptidase_aspartic_dom_sf"/>
</dbReference>
<dbReference type="EMBL" id="NMUH01000147">
    <property type="protein sequence ID" value="MQL72937.1"/>
    <property type="molecule type" value="Genomic_DNA"/>
</dbReference>
<protein>
    <recommendedName>
        <fullName evidence="1">Retrotransposon gag domain-containing protein</fullName>
    </recommendedName>
</protein>
<dbReference type="Pfam" id="PF08284">
    <property type="entry name" value="RVP_2"/>
    <property type="match status" value="1"/>
</dbReference>
<reference evidence="2" key="1">
    <citation type="submission" date="2017-07" db="EMBL/GenBank/DDBJ databases">
        <title>Taro Niue Genome Assembly and Annotation.</title>
        <authorList>
            <person name="Atibalentja N."/>
            <person name="Keating K."/>
            <person name="Fields C.J."/>
        </authorList>
    </citation>
    <scope>NUCLEOTIDE SEQUENCE</scope>
    <source>
        <strain evidence="2">Niue_2</strain>
        <tissue evidence="2">Leaf</tissue>
    </source>
</reference>
<dbReference type="InterPro" id="IPR005162">
    <property type="entry name" value="Retrotrans_gag_dom"/>
</dbReference>
<dbReference type="AlphaFoldDB" id="A0A843TSK1"/>
<dbReference type="Proteomes" id="UP000652761">
    <property type="component" value="Unassembled WGS sequence"/>
</dbReference>
<evidence type="ECO:0000313" key="2">
    <source>
        <dbReference type="EMBL" id="MQL72937.1"/>
    </source>
</evidence>
<proteinExistence type="predicted"/>
<dbReference type="OrthoDB" id="786614at2759"/>
<dbReference type="PROSITE" id="PS51257">
    <property type="entry name" value="PROKAR_LIPOPROTEIN"/>
    <property type="match status" value="1"/>
</dbReference>
<dbReference type="Gene3D" id="2.40.70.10">
    <property type="entry name" value="Acid Proteases"/>
    <property type="match status" value="1"/>
</dbReference>
<name>A0A843TSK1_COLES</name>
<sequence>MSIGVRRGVSSRPQNPRLLRYSLHHHLWIMAYSCKASFRQCRLRLRHRRHCRLSCRHRLTLQLQFPRSMAMVERADVWWASVLCTRYEDDAIEVTWAKFTRLFRAKFIPEHIQDKMEQEFLSHTQGFMTVLEYEARFAEISKYALHIVVDERRKAKKFVMGFKRTLRSRLVAFDHHTSDEAHSAACRQESTVATRKCIPSLPMCIEDRGLFGCFYLLKMKDYDAILGLDRLEEHYALVDCRGKKITFRISGEDEFSHPLPRNLVGRFVISSMKNMRMVNKAYIDSPFTLPVNLSTSCSYSCSCFSPAPAAVVLVVAVVAASSVAVVAATSSLAHAVAANTSFLFPAAVGSFELGVQASIYFDLSLSQKPSVDRVHASKTQIMQNTSSCRQLIFTCRQMAFTCRQPTLACRQAVFRFQKSGSGRQWLSTATLWLSTYTVIKMSKMLKGKCAERDNQMDMNAQERLVSTMELLCQDIELYAQAQREAHVQIKEEVLNLTAGTFLARNPRASLETMAQIMSNLDSLKLGQDMLLHQVQGYWEVLSKAARELYHGPGGDQQSSVVSAAQA</sequence>
<feature type="domain" description="Retrotransposon gag" evidence="1">
    <location>
        <begin position="71"/>
        <end position="163"/>
    </location>
</feature>
<organism evidence="2 3">
    <name type="scientific">Colocasia esculenta</name>
    <name type="common">Wild taro</name>
    <name type="synonym">Arum esculentum</name>
    <dbReference type="NCBI Taxonomy" id="4460"/>
    <lineage>
        <taxon>Eukaryota</taxon>
        <taxon>Viridiplantae</taxon>
        <taxon>Streptophyta</taxon>
        <taxon>Embryophyta</taxon>
        <taxon>Tracheophyta</taxon>
        <taxon>Spermatophyta</taxon>
        <taxon>Magnoliopsida</taxon>
        <taxon>Liliopsida</taxon>
        <taxon>Araceae</taxon>
        <taxon>Aroideae</taxon>
        <taxon>Colocasieae</taxon>
        <taxon>Colocasia</taxon>
    </lineage>
</organism>
<gene>
    <name evidence="2" type="ORF">Taro_005301</name>
</gene>